<gene>
    <name evidence="1" type="ORF">M9H77_05523</name>
</gene>
<evidence type="ECO:0000313" key="2">
    <source>
        <dbReference type="Proteomes" id="UP001060085"/>
    </source>
</evidence>
<dbReference type="EMBL" id="CM044701">
    <property type="protein sequence ID" value="KAI5684295.1"/>
    <property type="molecule type" value="Genomic_DNA"/>
</dbReference>
<comment type="caution">
    <text evidence="1">The sequence shown here is derived from an EMBL/GenBank/DDBJ whole genome shotgun (WGS) entry which is preliminary data.</text>
</comment>
<reference evidence="2" key="1">
    <citation type="journal article" date="2023" name="Nat. Plants">
        <title>Single-cell RNA sequencing provides a high-resolution roadmap for understanding the multicellular compartmentation of specialized metabolism.</title>
        <authorList>
            <person name="Sun S."/>
            <person name="Shen X."/>
            <person name="Li Y."/>
            <person name="Li Y."/>
            <person name="Wang S."/>
            <person name="Li R."/>
            <person name="Zhang H."/>
            <person name="Shen G."/>
            <person name="Guo B."/>
            <person name="Wei J."/>
            <person name="Xu J."/>
            <person name="St-Pierre B."/>
            <person name="Chen S."/>
            <person name="Sun C."/>
        </authorList>
    </citation>
    <scope>NUCLEOTIDE SEQUENCE [LARGE SCALE GENOMIC DNA]</scope>
</reference>
<evidence type="ECO:0000313" key="1">
    <source>
        <dbReference type="EMBL" id="KAI5684295.1"/>
    </source>
</evidence>
<protein>
    <submittedName>
        <fullName evidence="1">Uncharacterized protein</fullName>
    </submittedName>
</protein>
<dbReference type="Proteomes" id="UP001060085">
    <property type="component" value="Linkage Group LG01"/>
</dbReference>
<sequence length="240" mass="26650">MAGDNGSLQQNPIMCSSLFAATLDPKSLILSQFSNFDDKPQKLQLTTESYFFMERGPRYNDYAALRESKLRMKKKIEQEITNTQEKDEEFSINFTPPPQLPKKQVKFQGILATPPKKPRGHHHSSVLTQSVPDFSSALRKENRKPPPTSTMLPAVAEKSATPPLKSKSGRFESIMGRLGSKSVNSGEKRSGGGLLMGRKSYASLDELKGLASDVRKEINGENRGGGRITRGKTVLGYRQY</sequence>
<organism evidence="1 2">
    <name type="scientific">Catharanthus roseus</name>
    <name type="common">Madagascar periwinkle</name>
    <name type="synonym">Vinca rosea</name>
    <dbReference type="NCBI Taxonomy" id="4058"/>
    <lineage>
        <taxon>Eukaryota</taxon>
        <taxon>Viridiplantae</taxon>
        <taxon>Streptophyta</taxon>
        <taxon>Embryophyta</taxon>
        <taxon>Tracheophyta</taxon>
        <taxon>Spermatophyta</taxon>
        <taxon>Magnoliopsida</taxon>
        <taxon>eudicotyledons</taxon>
        <taxon>Gunneridae</taxon>
        <taxon>Pentapetalae</taxon>
        <taxon>asterids</taxon>
        <taxon>lamiids</taxon>
        <taxon>Gentianales</taxon>
        <taxon>Apocynaceae</taxon>
        <taxon>Rauvolfioideae</taxon>
        <taxon>Vinceae</taxon>
        <taxon>Catharanthinae</taxon>
        <taxon>Catharanthus</taxon>
    </lineage>
</organism>
<name>A0ACC0CHA3_CATRO</name>
<accession>A0ACC0CHA3</accession>
<proteinExistence type="predicted"/>
<keyword evidence="2" id="KW-1185">Reference proteome</keyword>